<keyword evidence="3" id="KW-1185">Reference proteome</keyword>
<dbReference type="PANTHER" id="PTHR46169">
    <property type="entry name" value="DNA REPLICATION-RELATED ELEMENT FACTOR, ISOFORM A"/>
    <property type="match status" value="1"/>
</dbReference>
<dbReference type="Proteomes" id="UP000789524">
    <property type="component" value="Unassembled WGS sequence"/>
</dbReference>
<proteinExistence type="predicted"/>
<evidence type="ECO:0000313" key="2">
    <source>
        <dbReference type="EMBL" id="CAG9564397.1"/>
    </source>
</evidence>
<dbReference type="EMBL" id="CAKASE010000050">
    <property type="protein sequence ID" value="CAG9564397.1"/>
    <property type="molecule type" value="Genomic_DNA"/>
</dbReference>
<sequence length="423" mass="48092">MQTRSFLGVTIHFYDEERMASVTLGVYELAESHTAEYIGRMLLQTCHEWCIDPEKVSAVVTDGGANVVKAVDISFGKKCHIICFAHLLSLVAQKSMAKTKELPELIGSVKRIVTWFKHSVVASDELRKHSDLKLIQEVSTRWNSTFYMVERFLELRPIINQIVNCHTSAPPMITAKGIEELTEIVEVLRPLEVATKEICGEDYVTSSKVIPITRMLNLKMSNIKANSSMGQDLKQNIMTEISKRLLPSEHVQILALSTLLDPRFKNIHFQDPIACSKAIKFVKELLTITTETEVIEEVMSRLPDPTEEFNLWSEHYKIVNVKNSTPSPHDHEMPSELSYFLKNTVSDLKQDPIQVWNNVIGSTYPKLKIIALKYLSTIATSTPSERLFSKAGSTLYQQRNRLKGSSLSKLLFLQSVDKKYWNM</sequence>
<evidence type="ECO:0000313" key="3">
    <source>
        <dbReference type="Proteomes" id="UP000789524"/>
    </source>
</evidence>
<organism evidence="2 3">
    <name type="scientific">Danaus chrysippus</name>
    <name type="common">African queen</name>
    <dbReference type="NCBI Taxonomy" id="151541"/>
    <lineage>
        <taxon>Eukaryota</taxon>
        <taxon>Metazoa</taxon>
        <taxon>Ecdysozoa</taxon>
        <taxon>Arthropoda</taxon>
        <taxon>Hexapoda</taxon>
        <taxon>Insecta</taxon>
        <taxon>Pterygota</taxon>
        <taxon>Neoptera</taxon>
        <taxon>Endopterygota</taxon>
        <taxon>Lepidoptera</taxon>
        <taxon>Glossata</taxon>
        <taxon>Ditrysia</taxon>
        <taxon>Papilionoidea</taxon>
        <taxon>Nymphalidae</taxon>
        <taxon>Danainae</taxon>
        <taxon>Danaini</taxon>
        <taxon>Danaina</taxon>
        <taxon>Danaus</taxon>
        <taxon>Anosia</taxon>
    </lineage>
</organism>
<dbReference type="GO" id="GO:0005634">
    <property type="term" value="C:nucleus"/>
    <property type="evidence" value="ECO:0007669"/>
    <property type="project" value="TreeGrafter"/>
</dbReference>
<protein>
    <submittedName>
        <fullName evidence="2">(African queen) hypothetical protein</fullName>
    </submittedName>
</protein>
<comment type="caution">
    <text evidence="2">The sequence shown here is derived from an EMBL/GenBank/DDBJ whole genome shotgun (WGS) entry which is preliminary data.</text>
</comment>
<dbReference type="InterPro" id="IPR052717">
    <property type="entry name" value="Vacuolar_transposase_reg"/>
</dbReference>
<dbReference type="GO" id="GO:0046983">
    <property type="term" value="F:protein dimerization activity"/>
    <property type="evidence" value="ECO:0007669"/>
    <property type="project" value="InterPro"/>
</dbReference>
<dbReference type="InterPro" id="IPR008906">
    <property type="entry name" value="HATC_C_dom"/>
</dbReference>
<evidence type="ECO:0000259" key="1">
    <source>
        <dbReference type="Pfam" id="PF05699"/>
    </source>
</evidence>
<dbReference type="OrthoDB" id="2438421at2759"/>
<name>A0A8J2QJN9_9NEOP</name>
<accession>A0A8J2QJN9</accession>
<dbReference type="SUPFAM" id="SSF53098">
    <property type="entry name" value="Ribonuclease H-like"/>
    <property type="match status" value="1"/>
</dbReference>
<dbReference type="PANTHER" id="PTHR46169:SF29">
    <property type="entry name" value="DNA REPLICATION-RELATED ELEMENT FACTOR, ISOFORM A"/>
    <property type="match status" value="1"/>
</dbReference>
<feature type="domain" description="HAT C-terminal dimerisation" evidence="1">
    <location>
        <begin position="340"/>
        <end position="415"/>
    </location>
</feature>
<dbReference type="GO" id="GO:0006357">
    <property type="term" value="P:regulation of transcription by RNA polymerase II"/>
    <property type="evidence" value="ECO:0007669"/>
    <property type="project" value="TreeGrafter"/>
</dbReference>
<dbReference type="AlphaFoldDB" id="A0A8J2QJN9"/>
<gene>
    <name evidence="2" type="ORF">DCHRY22_LOCUS5400</name>
</gene>
<dbReference type="Pfam" id="PF05699">
    <property type="entry name" value="Dimer_Tnp_hAT"/>
    <property type="match status" value="1"/>
</dbReference>
<reference evidence="2" key="1">
    <citation type="submission" date="2021-09" db="EMBL/GenBank/DDBJ databases">
        <authorList>
            <person name="Martin H S."/>
        </authorList>
    </citation>
    <scope>NUCLEOTIDE SEQUENCE</scope>
</reference>
<dbReference type="InterPro" id="IPR012337">
    <property type="entry name" value="RNaseH-like_sf"/>
</dbReference>